<name>A0A1Q9E668_SYMMI</name>
<reference evidence="2 3" key="1">
    <citation type="submission" date="2016-02" db="EMBL/GenBank/DDBJ databases">
        <title>Genome analysis of coral dinoflagellate symbionts highlights evolutionary adaptations to a symbiotic lifestyle.</title>
        <authorList>
            <person name="Aranda M."/>
            <person name="Li Y."/>
            <person name="Liew Y.J."/>
            <person name="Baumgarten S."/>
            <person name="Simakov O."/>
            <person name="Wilson M."/>
            <person name="Piel J."/>
            <person name="Ashoor H."/>
            <person name="Bougouffa S."/>
            <person name="Bajic V.B."/>
            <person name="Ryu T."/>
            <person name="Ravasi T."/>
            <person name="Bayer T."/>
            <person name="Micklem G."/>
            <person name="Kim H."/>
            <person name="Bhak J."/>
            <person name="Lajeunesse T.C."/>
            <person name="Voolstra C.R."/>
        </authorList>
    </citation>
    <scope>NUCLEOTIDE SEQUENCE [LARGE SCALE GENOMIC DNA]</scope>
    <source>
        <strain evidence="2 3">CCMP2467</strain>
    </source>
</reference>
<dbReference type="AlphaFoldDB" id="A0A1Q9E668"/>
<evidence type="ECO:0000313" key="2">
    <source>
        <dbReference type="EMBL" id="OLQ02912.1"/>
    </source>
</evidence>
<keyword evidence="3" id="KW-1185">Reference proteome</keyword>
<accession>A0A1Q9E668</accession>
<proteinExistence type="predicted"/>
<feature type="compositionally biased region" description="Polar residues" evidence="1">
    <location>
        <begin position="63"/>
        <end position="75"/>
    </location>
</feature>
<sequence>MRTKATDFAAEPGHNSAATTVAEGASDLAHRGVLPRGLGYLLRHAQQSPATVADEELGEDEQYGTSRDLSSATNEASNNLHRLTLAAGHAAHPLRLLLLAPRRIYAAYLQRVSTWADAPRQALDNGVALPALPQHAQVLDPVAEWLASLSGQAVVRELRWLILDERTAISRIRMAYRCQANRPSDGRLRQLLTLAGVPLRDHSHQATNSVLPALPWCCICLSWYPSTFALSVVKTHGRYSLPRVRCFSALQGTMLLEHGAHSAYRPSASSPLPLCPNCHWRWLCARSSLPWSRPSPTRPPILQLMSTLSAECVLGAGVASSRIGATLRQRLRRHVRQWLPTDWIPMEAFNSFRTACAPMLLPVAALRCELQAVVEGMAQQGSTQLRIINGRTQVRKH</sequence>
<organism evidence="2 3">
    <name type="scientific">Symbiodinium microadriaticum</name>
    <name type="common">Dinoflagellate</name>
    <name type="synonym">Zooxanthella microadriatica</name>
    <dbReference type="NCBI Taxonomy" id="2951"/>
    <lineage>
        <taxon>Eukaryota</taxon>
        <taxon>Sar</taxon>
        <taxon>Alveolata</taxon>
        <taxon>Dinophyceae</taxon>
        <taxon>Suessiales</taxon>
        <taxon>Symbiodiniaceae</taxon>
        <taxon>Symbiodinium</taxon>
    </lineage>
</organism>
<gene>
    <name evidence="2" type="ORF">AK812_SmicGene14156</name>
</gene>
<comment type="caution">
    <text evidence="2">The sequence shown here is derived from an EMBL/GenBank/DDBJ whole genome shotgun (WGS) entry which is preliminary data.</text>
</comment>
<dbReference type="Proteomes" id="UP000186817">
    <property type="component" value="Unassembled WGS sequence"/>
</dbReference>
<feature type="compositionally biased region" description="Acidic residues" evidence="1">
    <location>
        <begin position="53"/>
        <end position="62"/>
    </location>
</feature>
<dbReference type="EMBL" id="LSRX01000250">
    <property type="protein sequence ID" value="OLQ02912.1"/>
    <property type="molecule type" value="Genomic_DNA"/>
</dbReference>
<protein>
    <submittedName>
        <fullName evidence="2">Uncharacterized protein</fullName>
    </submittedName>
</protein>
<feature type="region of interest" description="Disordered" evidence="1">
    <location>
        <begin position="51"/>
        <end position="75"/>
    </location>
</feature>
<evidence type="ECO:0000256" key="1">
    <source>
        <dbReference type="SAM" id="MobiDB-lite"/>
    </source>
</evidence>
<dbReference type="OrthoDB" id="10277145at2759"/>
<evidence type="ECO:0000313" key="3">
    <source>
        <dbReference type="Proteomes" id="UP000186817"/>
    </source>
</evidence>